<organism evidence="2 3">
    <name type="scientific">Chrysodeixis includens</name>
    <name type="common">Soybean looper</name>
    <name type="synonym">Pseudoplusia includens</name>
    <dbReference type="NCBI Taxonomy" id="689277"/>
    <lineage>
        <taxon>Eukaryota</taxon>
        <taxon>Metazoa</taxon>
        <taxon>Ecdysozoa</taxon>
        <taxon>Arthropoda</taxon>
        <taxon>Hexapoda</taxon>
        <taxon>Insecta</taxon>
        <taxon>Pterygota</taxon>
        <taxon>Neoptera</taxon>
        <taxon>Endopterygota</taxon>
        <taxon>Lepidoptera</taxon>
        <taxon>Glossata</taxon>
        <taxon>Ditrysia</taxon>
        <taxon>Noctuoidea</taxon>
        <taxon>Noctuidae</taxon>
        <taxon>Plusiinae</taxon>
        <taxon>Chrysodeixis</taxon>
    </lineage>
</organism>
<evidence type="ECO:0000313" key="3">
    <source>
        <dbReference type="Proteomes" id="UP001154114"/>
    </source>
</evidence>
<accession>A0A9N8PZG2</accession>
<keyword evidence="1" id="KW-0812">Transmembrane</keyword>
<dbReference type="Proteomes" id="UP001154114">
    <property type="component" value="Chromosome 20"/>
</dbReference>
<evidence type="ECO:0000313" key="2">
    <source>
        <dbReference type="EMBL" id="CAD0203881.1"/>
    </source>
</evidence>
<dbReference type="AlphaFoldDB" id="A0A9N8PZG2"/>
<name>A0A9N8PZG2_CHRIL</name>
<sequence length="120" mass="13101">MKMWSDFQKGAFGGVLNQSAVFGSNLDNCATLEASENSSQKYVVLAVPLWRMARSRSGDGCFCGRVAMATAGAPRPARPRAPPPLLLLRFTPQLESPLASPLLAFIPLLFFLYSLMNEIH</sequence>
<keyword evidence="3" id="KW-1185">Reference proteome</keyword>
<reference evidence="2" key="1">
    <citation type="submission" date="2021-12" db="EMBL/GenBank/DDBJ databases">
        <authorList>
            <person name="King R."/>
        </authorList>
    </citation>
    <scope>NUCLEOTIDE SEQUENCE</scope>
</reference>
<feature type="transmembrane region" description="Helical" evidence="1">
    <location>
        <begin position="98"/>
        <end position="116"/>
    </location>
</feature>
<protein>
    <submittedName>
        <fullName evidence="2">Uncharacterized protein</fullName>
    </submittedName>
</protein>
<keyword evidence="1" id="KW-0472">Membrane</keyword>
<evidence type="ECO:0000256" key="1">
    <source>
        <dbReference type="SAM" id="Phobius"/>
    </source>
</evidence>
<proteinExistence type="predicted"/>
<keyword evidence="1" id="KW-1133">Transmembrane helix</keyword>
<dbReference type="EMBL" id="LR824023">
    <property type="protein sequence ID" value="CAD0203881.1"/>
    <property type="molecule type" value="Genomic_DNA"/>
</dbReference>
<gene>
    <name evidence="2" type="ORF">CINC_LOCUS6191</name>
</gene>